<sequence>MLRARQKNVSTFSGFDFRYFRKKHANNSGSDEDAHLRTLGETANEDSQSRKDERGHGDLYKIFCQRRTDETQSDNKANRKEYSEQQ</sequence>
<feature type="compositionally biased region" description="Basic and acidic residues" evidence="1">
    <location>
        <begin position="47"/>
        <end position="59"/>
    </location>
</feature>
<dbReference type="WBParaSite" id="DME_0000864001-mRNA-1">
    <property type="protein sequence ID" value="DME_0000864001-mRNA-1"/>
    <property type="gene ID" value="DME_0000864001"/>
</dbReference>
<keyword evidence="4" id="KW-1185">Reference proteome</keyword>
<evidence type="ECO:0000256" key="1">
    <source>
        <dbReference type="SAM" id="MobiDB-lite"/>
    </source>
</evidence>
<evidence type="ECO:0000313" key="4">
    <source>
        <dbReference type="Proteomes" id="UP000274756"/>
    </source>
</evidence>
<name>A0A0N4ULG6_DRAME</name>
<proteinExistence type="predicted"/>
<protein>
    <submittedName>
        <fullName evidence="5">Ovule protein</fullName>
    </submittedName>
</protein>
<feature type="compositionally biased region" description="Basic and acidic residues" evidence="1">
    <location>
        <begin position="76"/>
        <end position="86"/>
    </location>
</feature>
<reference evidence="5" key="1">
    <citation type="submission" date="2017-02" db="UniProtKB">
        <authorList>
            <consortium name="WormBaseParasite"/>
        </authorList>
    </citation>
    <scope>IDENTIFICATION</scope>
</reference>
<dbReference type="AlphaFoldDB" id="A0A0N4ULG6"/>
<reference evidence="2 4" key="2">
    <citation type="submission" date="2018-11" db="EMBL/GenBank/DDBJ databases">
        <authorList>
            <consortium name="Pathogen Informatics"/>
        </authorList>
    </citation>
    <scope>NUCLEOTIDE SEQUENCE [LARGE SCALE GENOMIC DNA]</scope>
</reference>
<organism evidence="3 5">
    <name type="scientific">Dracunculus medinensis</name>
    <name type="common">Guinea worm</name>
    <dbReference type="NCBI Taxonomy" id="318479"/>
    <lineage>
        <taxon>Eukaryota</taxon>
        <taxon>Metazoa</taxon>
        <taxon>Ecdysozoa</taxon>
        <taxon>Nematoda</taxon>
        <taxon>Chromadorea</taxon>
        <taxon>Rhabditida</taxon>
        <taxon>Spirurina</taxon>
        <taxon>Dracunculoidea</taxon>
        <taxon>Dracunculidae</taxon>
        <taxon>Dracunculus</taxon>
    </lineage>
</organism>
<accession>A0A0N4ULG6</accession>
<gene>
    <name evidence="2" type="ORF">DME_LOCUS2555</name>
</gene>
<dbReference type="Proteomes" id="UP000038040">
    <property type="component" value="Unplaced"/>
</dbReference>
<dbReference type="EMBL" id="UYYG01000067">
    <property type="protein sequence ID" value="VDN52582.1"/>
    <property type="molecule type" value="Genomic_DNA"/>
</dbReference>
<evidence type="ECO:0000313" key="2">
    <source>
        <dbReference type="EMBL" id="VDN52582.1"/>
    </source>
</evidence>
<feature type="region of interest" description="Disordered" evidence="1">
    <location>
        <begin position="24"/>
        <end position="86"/>
    </location>
</feature>
<evidence type="ECO:0000313" key="3">
    <source>
        <dbReference type="Proteomes" id="UP000038040"/>
    </source>
</evidence>
<evidence type="ECO:0000313" key="5">
    <source>
        <dbReference type="WBParaSite" id="DME_0000864001-mRNA-1"/>
    </source>
</evidence>
<dbReference type="Proteomes" id="UP000274756">
    <property type="component" value="Unassembled WGS sequence"/>
</dbReference>